<dbReference type="Proteomes" id="UP001348265">
    <property type="component" value="Unassembled WGS sequence"/>
</dbReference>
<evidence type="ECO:0000313" key="2">
    <source>
        <dbReference type="EMBL" id="MEF3114800.1"/>
    </source>
</evidence>
<dbReference type="RefSeq" id="WP_331787148.1">
    <property type="nucleotide sequence ID" value="NZ_JAVFKM010000007.1"/>
</dbReference>
<protein>
    <submittedName>
        <fullName evidence="2">Uncharacterized protein</fullName>
    </submittedName>
</protein>
<evidence type="ECO:0000256" key="1">
    <source>
        <dbReference type="SAM" id="MobiDB-lite"/>
    </source>
</evidence>
<sequence>MARTSHSDKVASYEERRPDAPDELDERGRSAAAASTAGAVSSSMVVTADRLLCCLRADGTYVRGTATDGVVVGVGSGDVDSPAGGAGGAADSPGTERDGAGVCPGTEGAGDRRCGRDGVGEGVGLLDGGRDCVGVGEGDEVCVGVGDGVGVGVGGLVGVGVGVGVGQDQNKSQRQPGGIGQPVGSSQTHSQPGGAGRPGCARTDPSVSVQVFAHASMGRTGAARAPAGVDSTASATNSGKRSTAGWRLRKRCDPFTP</sequence>
<feature type="compositionally biased region" description="Polar residues" evidence="1">
    <location>
        <begin position="231"/>
        <end position="241"/>
    </location>
</feature>
<feature type="compositionally biased region" description="Basic and acidic residues" evidence="1">
    <location>
        <begin position="1"/>
        <end position="20"/>
    </location>
</feature>
<feature type="compositionally biased region" description="Basic and acidic residues" evidence="1">
    <location>
        <begin position="109"/>
        <end position="118"/>
    </location>
</feature>
<evidence type="ECO:0000313" key="3">
    <source>
        <dbReference type="Proteomes" id="UP001348265"/>
    </source>
</evidence>
<keyword evidence="3" id="KW-1185">Reference proteome</keyword>
<feature type="compositionally biased region" description="Low complexity" evidence="1">
    <location>
        <begin position="79"/>
        <end position="93"/>
    </location>
</feature>
<comment type="caution">
    <text evidence="2">The sequence shown here is derived from an EMBL/GenBank/DDBJ whole genome shotgun (WGS) entry which is preliminary data.</text>
</comment>
<reference evidence="2 3" key="1">
    <citation type="submission" date="2023-08" db="EMBL/GenBank/DDBJ databases">
        <authorList>
            <person name="Sharma P."/>
            <person name="Verma V."/>
            <person name="Mohan M.K."/>
            <person name="Dubey A.K."/>
        </authorList>
    </citation>
    <scope>NUCLEOTIDE SEQUENCE [LARGE SCALE GENOMIC DNA]</scope>
    <source>
        <strain evidence="2 3">ADP4</strain>
    </source>
</reference>
<name>A0ABU7WVJ9_9ACTN</name>
<proteinExistence type="predicted"/>
<feature type="region of interest" description="Disordered" evidence="1">
    <location>
        <begin position="218"/>
        <end position="257"/>
    </location>
</feature>
<feature type="region of interest" description="Disordered" evidence="1">
    <location>
        <begin position="1"/>
        <end position="39"/>
    </location>
</feature>
<organism evidence="2 3">
    <name type="scientific">Streptomyces chrestomyceticus</name>
    <dbReference type="NCBI Taxonomy" id="68185"/>
    <lineage>
        <taxon>Bacteria</taxon>
        <taxon>Bacillati</taxon>
        <taxon>Actinomycetota</taxon>
        <taxon>Actinomycetes</taxon>
        <taxon>Kitasatosporales</taxon>
        <taxon>Streptomycetaceae</taxon>
        <taxon>Streptomyces</taxon>
    </lineage>
</organism>
<dbReference type="EMBL" id="JAVFKM010000007">
    <property type="protein sequence ID" value="MEF3114800.1"/>
    <property type="molecule type" value="Genomic_DNA"/>
</dbReference>
<feature type="region of interest" description="Disordered" evidence="1">
    <location>
        <begin position="167"/>
        <end position="206"/>
    </location>
</feature>
<gene>
    <name evidence="2" type="ORF">RB636_16645</name>
</gene>
<accession>A0ABU7WVJ9</accession>
<feature type="compositionally biased region" description="Low complexity" evidence="1">
    <location>
        <begin position="30"/>
        <end position="39"/>
    </location>
</feature>
<feature type="region of interest" description="Disordered" evidence="1">
    <location>
        <begin position="79"/>
        <end position="118"/>
    </location>
</feature>